<accession>A0ACB6QL09</accession>
<proteinExistence type="predicted"/>
<organism evidence="1 2">
    <name type="scientific">Lindgomyces ingoldianus</name>
    <dbReference type="NCBI Taxonomy" id="673940"/>
    <lineage>
        <taxon>Eukaryota</taxon>
        <taxon>Fungi</taxon>
        <taxon>Dikarya</taxon>
        <taxon>Ascomycota</taxon>
        <taxon>Pezizomycotina</taxon>
        <taxon>Dothideomycetes</taxon>
        <taxon>Pleosporomycetidae</taxon>
        <taxon>Pleosporales</taxon>
        <taxon>Lindgomycetaceae</taxon>
        <taxon>Lindgomyces</taxon>
    </lineage>
</organism>
<dbReference type="EMBL" id="MU003519">
    <property type="protein sequence ID" value="KAF2467699.1"/>
    <property type="molecule type" value="Genomic_DNA"/>
</dbReference>
<reference evidence="1" key="1">
    <citation type="journal article" date="2020" name="Stud. Mycol.">
        <title>101 Dothideomycetes genomes: a test case for predicting lifestyles and emergence of pathogens.</title>
        <authorList>
            <person name="Haridas S."/>
            <person name="Albert R."/>
            <person name="Binder M."/>
            <person name="Bloem J."/>
            <person name="Labutti K."/>
            <person name="Salamov A."/>
            <person name="Andreopoulos B."/>
            <person name="Baker S."/>
            <person name="Barry K."/>
            <person name="Bills G."/>
            <person name="Bluhm B."/>
            <person name="Cannon C."/>
            <person name="Castanera R."/>
            <person name="Culley D."/>
            <person name="Daum C."/>
            <person name="Ezra D."/>
            <person name="Gonzalez J."/>
            <person name="Henrissat B."/>
            <person name="Kuo A."/>
            <person name="Liang C."/>
            <person name="Lipzen A."/>
            <person name="Lutzoni F."/>
            <person name="Magnuson J."/>
            <person name="Mondo S."/>
            <person name="Nolan M."/>
            <person name="Ohm R."/>
            <person name="Pangilinan J."/>
            <person name="Park H.-J."/>
            <person name="Ramirez L."/>
            <person name="Alfaro M."/>
            <person name="Sun H."/>
            <person name="Tritt A."/>
            <person name="Yoshinaga Y."/>
            <person name="Zwiers L.-H."/>
            <person name="Turgeon B."/>
            <person name="Goodwin S."/>
            <person name="Spatafora J."/>
            <person name="Crous P."/>
            <person name="Grigoriev I."/>
        </authorList>
    </citation>
    <scope>NUCLEOTIDE SEQUENCE</scope>
    <source>
        <strain evidence="1">ATCC 200398</strain>
    </source>
</reference>
<evidence type="ECO:0000313" key="2">
    <source>
        <dbReference type="Proteomes" id="UP000799755"/>
    </source>
</evidence>
<comment type="caution">
    <text evidence="1">The sequence shown here is derived from an EMBL/GenBank/DDBJ whole genome shotgun (WGS) entry which is preliminary data.</text>
</comment>
<dbReference type="Proteomes" id="UP000799755">
    <property type="component" value="Unassembled WGS sequence"/>
</dbReference>
<gene>
    <name evidence="1" type="ORF">BDR25DRAFT_316698</name>
</gene>
<evidence type="ECO:0000313" key="1">
    <source>
        <dbReference type="EMBL" id="KAF2467699.1"/>
    </source>
</evidence>
<name>A0ACB6QL09_9PLEO</name>
<sequence length="424" mass="44126">MRYLAALLALSSLISAVLAEAPIVNTDATDGVIKDRYIVVYKDDADLKDRNKHEEDVNNRSKGKGKQGIEQVFNITGFNGYAVEIATEDLPLITKDTRVRYLEKATTVKIVLPSLPTPGSIDTSKFRNSRISKRALTSAFGYNWGDVRISHRTKAAFAASTSYVYDTTAGSGTWIYVVDTGINIGHQEFTNRASWGANFIAGSPNTDQNGHGTHVAGTAAGTFVGVAKLANLVAVKVLDSTGSGPTSGVISGLQWAANNAIANRRTTKSVINMSVGGPLSTAMNQMVAAATTAGLTVVVAAGNSAVNANTQSPASAPSAITVAASDSTDKFATFSNFGTIVDIIAPGVSIFSSYNTCATCYATLSGTSMATPHVSGLVAYFMAKDGVTGPSQSLSKLLQWASTGLITSVPAGTPNKLAYNGDGL</sequence>
<protein>
    <submittedName>
        <fullName evidence="1">Subtilisin-like protein</fullName>
    </submittedName>
</protein>
<keyword evidence="2" id="KW-1185">Reference proteome</keyword>